<evidence type="ECO:0000259" key="6">
    <source>
        <dbReference type="PROSITE" id="PS50949"/>
    </source>
</evidence>
<dbReference type="Pfam" id="PF00392">
    <property type="entry name" value="GntR"/>
    <property type="match status" value="1"/>
</dbReference>
<feature type="domain" description="HTH gntR-type" evidence="6">
    <location>
        <begin position="41"/>
        <end position="108"/>
    </location>
</feature>
<dbReference type="OrthoDB" id="9806293at2"/>
<dbReference type="InterPro" id="IPR000524">
    <property type="entry name" value="Tscrpt_reg_HTH_GntR"/>
</dbReference>
<dbReference type="SMART" id="SM00895">
    <property type="entry name" value="FCD"/>
    <property type="match status" value="1"/>
</dbReference>
<feature type="compositionally biased region" description="Basic residues" evidence="5">
    <location>
        <begin position="13"/>
        <end position="22"/>
    </location>
</feature>
<dbReference type="KEGG" id="mno:Mnod_8055"/>
<keyword evidence="4" id="KW-0175">Coiled coil</keyword>
<dbReference type="Proteomes" id="UP000008207">
    <property type="component" value="Plasmid pMNOD02"/>
</dbReference>
<dbReference type="SMART" id="SM00345">
    <property type="entry name" value="HTH_GNTR"/>
    <property type="match status" value="1"/>
</dbReference>
<protein>
    <submittedName>
        <fullName evidence="7">Transcriptional regulator, GntR family</fullName>
    </submittedName>
</protein>
<evidence type="ECO:0000313" key="7">
    <source>
        <dbReference type="EMBL" id="ACL63046.1"/>
    </source>
</evidence>
<dbReference type="AlphaFoldDB" id="B8IX05"/>
<keyword evidence="1" id="KW-0805">Transcription regulation</keyword>
<gene>
    <name evidence="7" type="ordered locus">Mnod_8055</name>
</gene>
<dbReference type="PRINTS" id="PR00035">
    <property type="entry name" value="HTHGNTR"/>
</dbReference>
<dbReference type="Gene3D" id="1.10.10.10">
    <property type="entry name" value="Winged helix-like DNA-binding domain superfamily/Winged helix DNA-binding domain"/>
    <property type="match status" value="1"/>
</dbReference>
<organism evidence="7 8">
    <name type="scientific">Methylobacterium nodulans (strain LMG 21967 / CNCM I-2342 / ORS 2060)</name>
    <dbReference type="NCBI Taxonomy" id="460265"/>
    <lineage>
        <taxon>Bacteria</taxon>
        <taxon>Pseudomonadati</taxon>
        <taxon>Pseudomonadota</taxon>
        <taxon>Alphaproteobacteria</taxon>
        <taxon>Hyphomicrobiales</taxon>
        <taxon>Methylobacteriaceae</taxon>
        <taxon>Methylobacterium</taxon>
    </lineage>
</organism>
<sequence>MNYIAGKPPAVRPARRSKKPNHKGASAAPLDPVEQGEIQDLSLAEQAYHQLEELITTLALPPGTVLAEQGLAQRLQIGRTPIREALQRLARDGLVVVIPRRGILVSEINLRTQLRLLETRRVLEHLIARLAAERATAEERRAFAEIAANMRAAADAADDIAFMRLDRQFNELAAAASRNEFAVRSLNSMAALSRRFWYQHYKEAADLPLAANLHAEVCEAIAKRDVKAAGEASDRLMDYIDSFARKTLDT</sequence>
<keyword evidence="3" id="KW-0804">Transcription</keyword>
<dbReference type="InterPro" id="IPR036388">
    <property type="entry name" value="WH-like_DNA-bd_sf"/>
</dbReference>
<evidence type="ECO:0000256" key="4">
    <source>
        <dbReference type="SAM" id="Coils"/>
    </source>
</evidence>
<evidence type="ECO:0000256" key="2">
    <source>
        <dbReference type="ARBA" id="ARBA00023125"/>
    </source>
</evidence>
<dbReference type="PANTHER" id="PTHR43537:SF45">
    <property type="entry name" value="GNTR FAMILY REGULATORY PROTEIN"/>
    <property type="match status" value="1"/>
</dbReference>
<dbReference type="SUPFAM" id="SSF46785">
    <property type="entry name" value="Winged helix' DNA-binding domain"/>
    <property type="match status" value="1"/>
</dbReference>
<feature type="region of interest" description="Disordered" evidence="5">
    <location>
        <begin position="1"/>
        <end position="31"/>
    </location>
</feature>
<dbReference type="EMBL" id="CP001351">
    <property type="protein sequence ID" value="ACL63046.1"/>
    <property type="molecule type" value="Genomic_DNA"/>
</dbReference>
<dbReference type="Gene3D" id="1.20.120.530">
    <property type="entry name" value="GntR ligand-binding domain-like"/>
    <property type="match status" value="1"/>
</dbReference>
<dbReference type="SUPFAM" id="SSF48008">
    <property type="entry name" value="GntR ligand-binding domain-like"/>
    <property type="match status" value="1"/>
</dbReference>
<dbReference type="InterPro" id="IPR011711">
    <property type="entry name" value="GntR_C"/>
</dbReference>
<evidence type="ECO:0000313" key="8">
    <source>
        <dbReference type="Proteomes" id="UP000008207"/>
    </source>
</evidence>
<dbReference type="InterPro" id="IPR036390">
    <property type="entry name" value="WH_DNA-bd_sf"/>
</dbReference>
<keyword evidence="8" id="KW-1185">Reference proteome</keyword>
<dbReference type="GO" id="GO:0003677">
    <property type="term" value="F:DNA binding"/>
    <property type="evidence" value="ECO:0007669"/>
    <property type="project" value="UniProtKB-KW"/>
</dbReference>
<keyword evidence="2" id="KW-0238">DNA-binding</keyword>
<accession>B8IX05</accession>
<dbReference type="HOGENOM" id="CLU_017584_5_2_5"/>
<geneLocation type="plasmid" evidence="7 8">
    <name>pMNOD02</name>
</geneLocation>
<dbReference type="InterPro" id="IPR008920">
    <property type="entry name" value="TF_FadR/GntR_C"/>
</dbReference>
<feature type="coiled-coil region" evidence="4">
    <location>
        <begin position="120"/>
        <end position="147"/>
    </location>
</feature>
<dbReference type="PANTHER" id="PTHR43537">
    <property type="entry name" value="TRANSCRIPTIONAL REGULATOR, GNTR FAMILY"/>
    <property type="match status" value="1"/>
</dbReference>
<dbReference type="CDD" id="cd07377">
    <property type="entry name" value="WHTH_GntR"/>
    <property type="match status" value="1"/>
</dbReference>
<evidence type="ECO:0000256" key="3">
    <source>
        <dbReference type="ARBA" id="ARBA00023163"/>
    </source>
</evidence>
<reference evidence="8" key="1">
    <citation type="submission" date="2009-01" db="EMBL/GenBank/DDBJ databases">
        <title>Complete sequence of plasmid 2 of Methylobacterium nodulans ORS 2060.</title>
        <authorList>
            <consortium name="US DOE Joint Genome Institute"/>
            <person name="Lucas S."/>
            <person name="Copeland A."/>
            <person name="Lapidus A."/>
            <person name="Glavina del Rio T."/>
            <person name="Dalin E."/>
            <person name="Tice H."/>
            <person name="Bruce D."/>
            <person name="Goodwin L."/>
            <person name="Pitluck S."/>
            <person name="Sims D."/>
            <person name="Brettin T."/>
            <person name="Detter J.C."/>
            <person name="Han C."/>
            <person name="Larimer F."/>
            <person name="Land M."/>
            <person name="Hauser L."/>
            <person name="Kyrpides N."/>
            <person name="Ivanova N."/>
            <person name="Marx C.J."/>
            <person name="Richardson P."/>
        </authorList>
    </citation>
    <scope>NUCLEOTIDE SEQUENCE [LARGE SCALE GENOMIC DNA]</scope>
    <source>
        <strain evidence="8">LMG 21967 / CNCM I-2342 / ORS 2060</strain>
        <plasmid evidence="8">Plasmid pMNOD02</plasmid>
    </source>
</reference>
<dbReference type="Pfam" id="PF07729">
    <property type="entry name" value="FCD"/>
    <property type="match status" value="1"/>
</dbReference>
<name>B8IX05_METNO</name>
<dbReference type="GO" id="GO:0003700">
    <property type="term" value="F:DNA-binding transcription factor activity"/>
    <property type="evidence" value="ECO:0007669"/>
    <property type="project" value="InterPro"/>
</dbReference>
<keyword evidence="7" id="KW-0614">Plasmid</keyword>
<evidence type="ECO:0000256" key="5">
    <source>
        <dbReference type="SAM" id="MobiDB-lite"/>
    </source>
</evidence>
<proteinExistence type="predicted"/>
<dbReference type="PROSITE" id="PS50949">
    <property type="entry name" value="HTH_GNTR"/>
    <property type="match status" value="1"/>
</dbReference>
<dbReference type="RefSeq" id="WP_012631248.1">
    <property type="nucleotide sequence ID" value="NC_011887.1"/>
</dbReference>
<evidence type="ECO:0000256" key="1">
    <source>
        <dbReference type="ARBA" id="ARBA00023015"/>
    </source>
</evidence>